<keyword evidence="1" id="KW-0812">Transmembrane</keyword>
<name>A0A2R6C8L9_9ARCH</name>
<dbReference type="InterPro" id="IPR038587">
    <property type="entry name" value="Ribosomal_eL40_sf"/>
</dbReference>
<evidence type="ECO:0008006" key="4">
    <source>
        <dbReference type="Google" id="ProtNLM"/>
    </source>
</evidence>
<dbReference type="EMBL" id="NEXF01000303">
    <property type="protein sequence ID" value="PSO07198.1"/>
    <property type="molecule type" value="Genomic_DNA"/>
</dbReference>
<dbReference type="Proteomes" id="UP000242015">
    <property type="component" value="Unassembled WGS sequence"/>
</dbReference>
<feature type="transmembrane region" description="Helical" evidence="1">
    <location>
        <begin position="211"/>
        <end position="233"/>
    </location>
</feature>
<comment type="caution">
    <text evidence="2">The sequence shown here is derived from an EMBL/GenBank/DDBJ whole genome shotgun (WGS) entry which is preliminary data.</text>
</comment>
<feature type="transmembrane region" description="Helical" evidence="1">
    <location>
        <begin position="69"/>
        <end position="87"/>
    </location>
</feature>
<sequence length="279" mass="30979">MLGLSEQNYVVCPKCNALNPLTANYCANCGLQLQSRPPLYPPSTQARVVGGAFSKENLLQAFSTRRVKLMIIGFIIELALFLAFSALPMSQAQYQAIVNSPSYKQINMVRAEGLISRAVSIFQNNYFLASLEMVPALGPAIFTYTTYSTARVLDALGYGSGVPGPLLFVNIILFPHSWLELPAYAISATQSVILVYSWVKKRFFQELARTIIVWLFVGLELFVAAVIESSIITLESYGILQPLLMWIPTLVIFYIAYTLLKRLNKPQNPLSYQSANTAV</sequence>
<feature type="transmembrane region" description="Helical" evidence="1">
    <location>
        <begin position="181"/>
        <end position="199"/>
    </location>
</feature>
<keyword evidence="1" id="KW-0472">Membrane</keyword>
<gene>
    <name evidence="2" type="ORF">B9Q04_12150</name>
</gene>
<dbReference type="Gene3D" id="4.10.1060.50">
    <property type="match status" value="1"/>
</dbReference>
<proteinExistence type="predicted"/>
<accession>A0A2R6C8L9</accession>
<feature type="transmembrane region" description="Helical" evidence="1">
    <location>
        <begin position="239"/>
        <end position="260"/>
    </location>
</feature>
<evidence type="ECO:0000313" key="3">
    <source>
        <dbReference type="Proteomes" id="UP000242015"/>
    </source>
</evidence>
<reference evidence="2 3" key="1">
    <citation type="submission" date="2017-04" db="EMBL/GenBank/DDBJ databases">
        <title>Novel microbial lineages endemic to geothermal iron-oxide mats fill important gaps in the evolutionary history of Archaea.</title>
        <authorList>
            <person name="Jay Z.J."/>
            <person name="Beam J.P."/>
            <person name="Dlakic M."/>
            <person name="Rusch D.B."/>
            <person name="Kozubal M.A."/>
            <person name="Inskeep W.P."/>
        </authorList>
    </citation>
    <scope>NUCLEOTIDE SEQUENCE [LARGE SCALE GENOMIC DNA]</scope>
    <source>
        <strain evidence="2">BE_D</strain>
    </source>
</reference>
<feature type="transmembrane region" description="Helical" evidence="1">
    <location>
        <begin position="126"/>
        <end position="144"/>
    </location>
</feature>
<dbReference type="AlphaFoldDB" id="A0A2R6C8L9"/>
<organism evidence="2 3">
    <name type="scientific">Candidatus Marsarchaeota G2 archaeon BE_D</name>
    <dbReference type="NCBI Taxonomy" id="1978158"/>
    <lineage>
        <taxon>Archaea</taxon>
        <taxon>Candidatus Marsarchaeota</taxon>
        <taxon>Candidatus Marsarchaeota group 2</taxon>
    </lineage>
</organism>
<evidence type="ECO:0000256" key="1">
    <source>
        <dbReference type="SAM" id="Phobius"/>
    </source>
</evidence>
<feature type="transmembrane region" description="Helical" evidence="1">
    <location>
        <begin position="156"/>
        <end position="175"/>
    </location>
</feature>
<protein>
    <recommendedName>
        <fullName evidence="4">Zinc-ribbon domain-containing protein</fullName>
    </recommendedName>
</protein>
<keyword evidence="1" id="KW-1133">Transmembrane helix</keyword>
<evidence type="ECO:0000313" key="2">
    <source>
        <dbReference type="EMBL" id="PSO07198.1"/>
    </source>
</evidence>